<dbReference type="OMA" id="CTIMEIC"/>
<dbReference type="Gramene" id="PRQ44518">
    <property type="protein sequence ID" value="PRQ44518"/>
    <property type="gene ID" value="RchiOBHm_Chr3g0480151"/>
</dbReference>
<reference evidence="4 5" key="1">
    <citation type="journal article" date="2018" name="Nat. Genet.">
        <title>The Rosa genome provides new insights in the design of modern roses.</title>
        <authorList>
            <person name="Bendahmane M."/>
        </authorList>
    </citation>
    <scope>NUCLEOTIDE SEQUENCE [LARGE SCALE GENOMIC DNA]</scope>
    <source>
        <strain evidence="5">cv. Old Blush</strain>
    </source>
</reference>
<dbReference type="Pfam" id="PF01031">
    <property type="entry name" value="Dynamin_M"/>
    <property type="match status" value="1"/>
</dbReference>
<evidence type="ECO:0000259" key="3">
    <source>
        <dbReference type="PROSITE" id="PS51388"/>
    </source>
</evidence>
<dbReference type="InterPro" id="IPR022812">
    <property type="entry name" value="Dynamin"/>
</dbReference>
<keyword evidence="1" id="KW-0505">Motor protein</keyword>
<accession>A0A2P6RDM3</accession>
<dbReference type="PANTHER" id="PTHR11566">
    <property type="entry name" value="DYNAMIN"/>
    <property type="match status" value="1"/>
</dbReference>
<evidence type="ECO:0000313" key="4">
    <source>
        <dbReference type="EMBL" id="PRQ44518.1"/>
    </source>
</evidence>
<dbReference type="GO" id="GO:0005737">
    <property type="term" value="C:cytoplasm"/>
    <property type="evidence" value="ECO:0007669"/>
    <property type="project" value="TreeGrafter"/>
</dbReference>
<dbReference type="GO" id="GO:0008017">
    <property type="term" value="F:microtubule binding"/>
    <property type="evidence" value="ECO:0007669"/>
    <property type="project" value="TreeGrafter"/>
</dbReference>
<organism evidence="4 5">
    <name type="scientific">Rosa chinensis</name>
    <name type="common">China rose</name>
    <dbReference type="NCBI Taxonomy" id="74649"/>
    <lineage>
        <taxon>Eukaryota</taxon>
        <taxon>Viridiplantae</taxon>
        <taxon>Streptophyta</taxon>
        <taxon>Embryophyta</taxon>
        <taxon>Tracheophyta</taxon>
        <taxon>Spermatophyta</taxon>
        <taxon>Magnoliopsida</taxon>
        <taxon>eudicotyledons</taxon>
        <taxon>Gunneridae</taxon>
        <taxon>Pentapetalae</taxon>
        <taxon>rosids</taxon>
        <taxon>fabids</taxon>
        <taxon>Rosales</taxon>
        <taxon>Rosaceae</taxon>
        <taxon>Rosoideae</taxon>
        <taxon>Rosoideae incertae sedis</taxon>
        <taxon>Rosa</taxon>
    </lineage>
</organism>
<gene>
    <name evidence="4" type="ORF">RchiOBHm_Chr3g0480151</name>
</gene>
<dbReference type="InterPro" id="IPR020850">
    <property type="entry name" value="GED_dom"/>
</dbReference>
<evidence type="ECO:0000313" key="5">
    <source>
        <dbReference type="Proteomes" id="UP000238479"/>
    </source>
</evidence>
<dbReference type="Gene3D" id="1.20.120.1240">
    <property type="entry name" value="Dynamin, middle domain"/>
    <property type="match status" value="1"/>
</dbReference>
<keyword evidence="5" id="KW-1185">Reference proteome</keyword>
<proteinExistence type="predicted"/>
<evidence type="ECO:0000256" key="1">
    <source>
        <dbReference type="ARBA" id="ARBA00023175"/>
    </source>
</evidence>
<dbReference type="InterPro" id="IPR000375">
    <property type="entry name" value="Dynamin_stalk"/>
</dbReference>
<sequence length="345" mass="39590">MGSEYLAKLLSKHLETVIRQRIPSIIALINKTISELNAELDRIGRPIGIDSGAQLYTILELCRAFDRVFKEHLDGGRPGGDRIYKVFDHQLPAALKKLPFDRHLSVKNVQKVVTEADGYQPHLIAPEQGYRRLIDGAIVYFKGPAEASVDAVHFVLKELVQKSIAETEELRRFPTLQSDIAAASTEALERFRDESRKTVTRLVEMESSYLTVEFFRKLNMEGDRNQNQTGPNADKNRKEPPPNMDMVGDNYLRRIGMQHQTSTLISIWFVRLRNLIPKAVVHCQVREAKRSLLNYFYTQIGRQEKERLGAMLDEDPALMEKRTLIAKRLELYKSARDEIDSVAWK</sequence>
<dbReference type="Pfam" id="PF02212">
    <property type="entry name" value="GED"/>
    <property type="match status" value="1"/>
</dbReference>
<dbReference type="GO" id="GO:0016020">
    <property type="term" value="C:membrane"/>
    <property type="evidence" value="ECO:0007669"/>
    <property type="project" value="TreeGrafter"/>
</dbReference>
<dbReference type="SMART" id="SM00302">
    <property type="entry name" value="GED"/>
    <property type="match status" value="1"/>
</dbReference>
<dbReference type="PANTHER" id="PTHR11566:SF80">
    <property type="entry name" value="PHRAGMOPLASTIN DRP1C"/>
    <property type="match status" value="1"/>
</dbReference>
<evidence type="ECO:0000256" key="2">
    <source>
        <dbReference type="SAM" id="MobiDB-lite"/>
    </source>
</evidence>
<feature type="region of interest" description="Disordered" evidence="2">
    <location>
        <begin position="221"/>
        <end position="246"/>
    </location>
</feature>
<dbReference type="STRING" id="74649.A0A2P6RDM3"/>
<dbReference type="EMBL" id="PDCK01000041">
    <property type="protein sequence ID" value="PRQ44518.1"/>
    <property type="molecule type" value="Genomic_DNA"/>
</dbReference>
<dbReference type="GO" id="GO:0005525">
    <property type="term" value="F:GTP binding"/>
    <property type="evidence" value="ECO:0007669"/>
    <property type="project" value="InterPro"/>
</dbReference>
<name>A0A2P6RDM3_ROSCH</name>
<dbReference type="GO" id="GO:0003924">
    <property type="term" value="F:GTPase activity"/>
    <property type="evidence" value="ECO:0007669"/>
    <property type="project" value="InterPro"/>
</dbReference>
<protein>
    <submittedName>
        <fullName evidence="4">Putative dynamin central domain, GTPase effector domain, Dynamin superfamily</fullName>
    </submittedName>
</protein>
<feature type="domain" description="GED" evidence="3">
    <location>
        <begin position="254"/>
        <end position="345"/>
    </location>
</feature>
<dbReference type="GO" id="GO:0005874">
    <property type="term" value="C:microtubule"/>
    <property type="evidence" value="ECO:0007669"/>
    <property type="project" value="TreeGrafter"/>
</dbReference>
<dbReference type="InterPro" id="IPR003130">
    <property type="entry name" value="GED"/>
</dbReference>
<dbReference type="PROSITE" id="PS51388">
    <property type="entry name" value="GED"/>
    <property type="match status" value="1"/>
</dbReference>
<dbReference type="AlphaFoldDB" id="A0A2P6RDM3"/>
<dbReference type="Proteomes" id="UP000238479">
    <property type="component" value="Chromosome 3"/>
</dbReference>
<comment type="caution">
    <text evidence="4">The sequence shown here is derived from an EMBL/GenBank/DDBJ whole genome shotgun (WGS) entry which is preliminary data.</text>
</comment>